<dbReference type="Proteomes" id="UP000037274">
    <property type="component" value="Unassembled WGS sequence"/>
</dbReference>
<proteinExistence type="predicted"/>
<organism evidence="2 3">
    <name type="scientific">Streptomyces leeuwenhoekii</name>
    <dbReference type="NCBI Taxonomy" id="1437453"/>
    <lineage>
        <taxon>Bacteria</taxon>
        <taxon>Bacillati</taxon>
        <taxon>Actinomycetota</taxon>
        <taxon>Actinomycetes</taxon>
        <taxon>Kitasatosporales</taxon>
        <taxon>Streptomycetaceae</taxon>
        <taxon>Streptomyces</taxon>
    </lineage>
</organism>
<sequence length="254" mass="28258">MTVDTLPIPGAPARSGRTAPLPVDPAGSGSEAYVAEDNEALLLTAQSQMLVYRALAYGVVEDLRIVPLSSSRTARHRNDTGSLSLLEEDEETQAVRQRLEESPPVIERQMRGRPGVTDFISGRIPGTGTHVGMSRRLFASCRRLDTLQVEAAREERERRGPQPIMSEGLPWDDEALESVAQAERVSYFERQRFMGRREAVRAGFDEADQLSWSTLLGGREPAIDWRRRHVFEGATPETYIAIETSDPVLRSVRG</sequence>
<reference evidence="2 3" key="1">
    <citation type="submission" date="2015-06" db="EMBL/GenBank/DDBJ databases">
        <title>Draft genome sequence of Streptomyces leeuwenhoekii C58, which produces the novel lasso peptide, chaxapeptin.</title>
        <authorList>
            <person name="Yi Y."/>
            <person name="Hai D."/>
            <person name="Jaspars M."/>
            <person name="Sheng H."/>
            <person name="Rateb M.E."/>
            <person name="Bull A."/>
            <person name="Goodfellow M."/>
            <person name="Asenjo J.A."/>
            <person name="Ebel R."/>
        </authorList>
    </citation>
    <scope>NUCLEOTIDE SEQUENCE [LARGE SCALE GENOMIC DNA]</scope>
    <source>
        <strain evidence="2 3">C58</strain>
    </source>
</reference>
<keyword evidence="3" id="KW-1185">Reference proteome</keyword>
<dbReference type="EMBL" id="LFEH01000004">
    <property type="protein sequence ID" value="KMS81719.1"/>
    <property type="molecule type" value="Genomic_DNA"/>
</dbReference>
<protein>
    <submittedName>
        <fullName evidence="2">Uncharacterized protein</fullName>
    </submittedName>
</protein>
<evidence type="ECO:0000313" key="3">
    <source>
        <dbReference type="Proteomes" id="UP000037274"/>
    </source>
</evidence>
<accession>A0ABR5I560</accession>
<name>A0ABR5I560_STRLW</name>
<evidence type="ECO:0000313" key="2">
    <source>
        <dbReference type="EMBL" id="KMS81719.1"/>
    </source>
</evidence>
<evidence type="ECO:0000256" key="1">
    <source>
        <dbReference type="SAM" id="MobiDB-lite"/>
    </source>
</evidence>
<feature type="region of interest" description="Disordered" evidence="1">
    <location>
        <begin position="1"/>
        <end position="30"/>
    </location>
</feature>
<comment type="caution">
    <text evidence="2">The sequence shown here is derived from an EMBL/GenBank/DDBJ whole genome shotgun (WGS) entry which is preliminary data.</text>
</comment>
<gene>
    <name evidence="2" type="ORF">ACH49_01740</name>
</gene>